<name>A0A949PSR8_9HYPH</name>
<dbReference type="EMBL" id="JAHRVA010000005">
    <property type="protein sequence ID" value="MBV2144200.1"/>
    <property type="molecule type" value="Genomic_DNA"/>
</dbReference>
<protein>
    <submittedName>
        <fullName evidence="1">Uncharacterized protein</fullName>
    </submittedName>
</protein>
<keyword evidence="2" id="KW-1185">Reference proteome</keyword>
<sequence length="60" mass="6754">MSKPLLISAHYRTRPYDAVKVEKTKQLEGEVYGTFDRECVLHLDIVLSTSDFTEVSHGAA</sequence>
<dbReference type="AlphaFoldDB" id="A0A949PSR8"/>
<proteinExistence type="predicted"/>
<evidence type="ECO:0000313" key="1">
    <source>
        <dbReference type="EMBL" id="MBV2144200.1"/>
    </source>
</evidence>
<dbReference type="RefSeq" id="WP_217678203.1">
    <property type="nucleotide sequence ID" value="NZ_JAHRVA010000005.1"/>
</dbReference>
<accession>A0A949PSR8</accession>
<evidence type="ECO:0000313" key="2">
    <source>
        <dbReference type="Proteomes" id="UP000752297"/>
    </source>
</evidence>
<gene>
    <name evidence="1" type="ORF">KUG47_11920</name>
</gene>
<reference evidence="1 2" key="1">
    <citation type="submission" date="2021-06" db="EMBL/GenBank/DDBJ databases">
        <title>Falsochrobactrum tianjin sp.nov., a new petroleum-degrading bacteria isolated from oily soils.</title>
        <authorList>
            <person name="Chen G."/>
            <person name="Chen H."/>
            <person name="Tian J."/>
            <person name="Qing J."/>
            <person name="Zhong L."/>
            <person name="Ma W."/>
            <person name="Song Y."/>
            <person name="Cui X."/>
            <person name="Yan B."/>
        </authorList>
    </citation>
    <scope>NUCLEOTIDE SEQUENCE [LARGE SCALE GENOMIC DNA]</scope>
    <source>
        <strain evidence="1 2">TDYN1</strain>
    </source>
</reference>
<organism evidence="1 2">
    <name type="scientific">Falsochrobactrum tianjinense</name>
    <dbReference type="NCBI Taxonomy" id="2706015"/>
    <lineage>
        <taxon>Bacteria</taxon>
        <taxon>Pseudomonadati</taxon>
        <taxon>Pseudomonadota</taxon>
        <taxon>Alphaproteobacteria</taxon>
        <taxon>Hyphomicrobiales</taxon>
        <taxon>Brucellaceae</taxon>
        <taxon>Falsochrobactrum</taxon>
    </lineage>
</organism>
<dbReference type="Proteomes" id="UP000752297">
    <property type="component" value="Unassembled WGS sequence"/>
</dbReference>
<comment type="caution">
    <text evidence="1">The sequence shown here is derived from an EMBL/GenBank/DDBJ whole genome shotgun (WGS) entry which is preliminary data.</text>
</comment>